<dbReference type="EMBL" id="CP002850">
    <property type="protein sequence ID" value="AEH62907.1"/>
    <property type="molecule type" value="Genomic_DNA"/>
</dbReference>
<evidence type="ECO:0000313" key="7">
    <source>
        <dbReference type="EMBL" id="AEH62907.1"/>
    </source>
</evidence>
<dbReference type="KEGG" id="zmm:Zmob_1073"/>
<dbReference type="RefSeq" id="WP_014500851.1">
    <property type="nucleotide sequence ID" value="NC_017262.1"/>
</dbReference>
<feature type="transmembrane region" description="Helical" evidence="5">
    <location>
        <begin position="148"/>
        <end position="166"/>
    </location>
</feature>
<dbReference type="InterPro" id="IPR036513">
    <property type="entry name" value="STAS_dom_sf"/>
</dbReference>
<evidence type="ECO:0000256" key="4">
    <source>
        <dbReference type="ARBA" id="ARBA00023136"/>
    </source>
</evidence>
<feature type="transmembrane region" description="Helical" evidence="5">
    <location>
        <begin position="20"/>
        <end position="40"/>
    </location>
</feature>
<dbReference type="InterPro" id="IPR052706">
    <property type="entry name" value="Membrane-Transporter-like"/>
</dbReference>
<proteinExistence type="predicted"/>
<sequence length="480" mass="51437">MTSAKSPKANLPVYVTRELLAGMVATFALIPEVIAFSSVAGINPQVGLYASFVIGLVIAFSGGRPAMISAAAGSVALVAAALVHGHGLQYLLAAGILAGVFQIIFGLLRLSILMRFVARPVRTGFVNALAILIFSAQLPQILGANTQGLILIGLGLVIIYAAPRLIRSIPSPLIAIVILTLISHFFHLQVKTVAELGQLPLTLPHWALPNVPHNWQTLQIILMPALAIAMVGLLESIMTAFVVDDLTDSSSDKDRESWGLGIANIAASLFGGIAGCGMIGQTVGNVRYGGRGRLSTFAAGMFLMIFMLGLRSWVSEIPVAALVAVMVMVSISTFNWQSFSDIKRQPKLSIIVMIATVLVTVLTHNLAAGVIVGVLLSSLFFAFKIASLIKVKAVDEENKRIYQVRGQVFYASADMFIDAFDMKDIEGRSVTIDLTHAHLWDVTAVEAFQKVQERFSHHKAELTVIGLNKASSVLIDKLTD</sequence>
<feature type="transmembrane region" description="Helical" evidence="5">
    <location>
        <begin position="258"/>
        <end position="280"/>
    </location>
</feature>
<keyword evidence="4 5" id="KW-0472">Membrane</keyword>
<reference evidence="7 8" key="1">
    <citation type="journal article" date="2011" name="J. Bacteriol.">
        <title>Genome sequence of the ethanol-producing Zymomonas mobilis subsp. mobilis lectotype strain ATCC 10988.</title>
        <authorList>
            <person name="Pappas K.M."/>
            <person name="Kouvelis V.N."/>
            <person name="Saunders E."/>
            <person name="Brettin T.S."/>
            <person name="Bruce D."/>
            <person name="Detter C."/>
            <person name="Balakireva M."/>
            <person name="Han C.S."/>
            <person name="Savvakis G."/>
            <person name="Kyrpides N.C."/>
            <person name="Typas M.A."/>
        </authorList>
    </citation>
    <scope>NUCLEOTIDE SEQUENCE [LARGE SCALE GENOMIC DNA]</scope>
    <source>
        <strain evidence="8">ATCC 10988 / DSM 424 / CCUG 17860 / LMG 404 / NCIMB 8938 / NRRL B-806 / ZM1</strain>
    </source>
</reference>
<dbReference type="Pfam" id="PF01740">
    <property type="entry name" value="STAS"/>
    <property type="match status" value="1"/>
</dbReference>
<feature type="transmembrane region" description="Helical" evidence="5">
    <location>
        <begin position="173"/>
        <end position="190"/>
    </location>
</feature>
<dbReference type="Gene3D" id="3.30.750.24">
    <property type="entry name" value="STAS domain"/>
    <property type="match status" value="1"/>
</dbReference>
<dbReference type="InterPro" id="IPR018045">
    <property type="entry name" value="S04_transporter_CS"/>
</dbReference>
<dbReference type="OrthoDB" id="9771198at2"/>
<evidence type="ECO:0000259" key="6">
    <source>
        <dbReference type="PROSITE" id="PS50801"/>
    </source>
</evidence>
<keyword evidence="3 5" id="KW-1133">Transmembrane helix</keyword>
<dbReference type="Pfam" id="PF00916">
    <property type="entry name" value="Sulfate_transp"/>
    <property type="match status" value="2"/>
</dbReference>
<dbReference type="InterPro" id="IPR002645">
    <property type="entry name" value="STAS_dom"/>
</dbReference>
<evidence type="ECO:0000256" key="2">
    <source>
        <dbReference type="ARBA" id="ARBA00022692"/>
    </source>
</evidence>
<feature type="transmembrane region" description="Helical" evidence="5">
    <location>
        <begin position="350"/>
        <end position="383"/>
    </location>
</feature>
<feature type="transmembrane region" description="Helical" evidence="5">
    <location>
        <begin position="292"/>
        <end position="310"/>
    </location>
</feature>
<dbReference type="PANTHER" id="PTHR43310">
    <property type="entry name" value="SULFATE TRANSPORTER YBAR-RELATED"/>
    <property type="match status" value="1"/>
</dbReference>
<gene>
    <name evidence="7" type="ordered locus">Zmob_1073</name>
</gene>
<dbReference type="PROSITE" id="PS01130">
    <property type="entry name" value="SLC26A"/>
    <property type="match status" value="1"/>
</dbReference>
<dbReference type="eggNOG" id="COG0659">
    <property type="taxonomic scope" value="Bacteria"/>
</dbReference>
<dbReference type="CDD" id="cd07042">
    <property type="entry name" value="STAS_SulP_like_sulfate_transporter"/>
    <property type="match status" value="1"/>
</dbReference>
<keyword evidence="2 5" id="KW-0812">Transmembrane</keyword>
<dbReference type="AlphaFoldDB" id="A0A0H3FZ13"/>
<comment type="subcellular location">
    <subcellularLocation>
        <location evidence="1">Membrane</location>
        <topology evidence="1">Multi-pass membrane protein</topology>
    </subcellularLocation>
</comment>
<feature type="domain" description="STAS" evidence="6">
    <location>
        <begin position="389"/>
        <end position="480"/>
    </location>
</feature>
<evidence type="ECO:0000256" key="1">
    <source>
        <dbReference type="ARBA" id="ARBA00004141"/>
    </source>
</evidence>
<evidence type="ECO:0000256" key="5">
    <source>
        <dbReference type="SAM" id="Phobius"/>
    </source>
</evidence>
<evidence type="ECO:0000256" key="3">
    <source>
        <dbReference type="ARBA" id="ARBA00022989"/>
    </source>
</evidence>
<protein>
    <submittedName>
        <fullName evidence="7">Sulphate transporter</fullName>
    </submittedName>
</protein>
<dbReference type="Proteomes" id="UP000001494">
    <property type="component" value="Chromosome"/>
</dbReference>
<evidence type="ECO:0000313" key="8">
    <source>
        <dbReference type="Proteomes" id="UP000001494"/>
    </source>
</evidence>
<feature type="transmembrane region" description="Helical" evidence="5">
    <location>
        <begin position="317"/>
        <end position="338"/>
    </location>
</feature>
<dbReference type="GO" id="GO:0008271">
    <property type="term" value="F:secondary active sulfate transmembrane transporter activity"/>
    <property type="evidence" value="ECO:0007669"/>
    <property type="project" value="InterPro"/>
</dbReference>
<dbReference type="PANTHER" id="PTHR43310:SF1">
    <property type="entry name" value="SULFATE TRANSPORTER YBAR-RELATED"/>
    <property type="match status" value="1"/>
</dbReference>
<dbReference type="HOGENOM" id="CLU_003182_7_0_5"/>
<dbReference type="SUPFAM" id="SSF52091">
    <property type="entry name" value="SpoIIaa-like"/>
    <property type="match status" value="1"/>
</dbReference>
<feature type="transmembrane region" description="Helical" evidence="5">
    <location>
        <begin position="90"/>
        <end position="112"/>
    </location>
</feature>
<dbReference type="InterPro" id="IPR011547">
    <property type="entry name" value="SLC26A/SulP_dom"/>
</dbReference>
<feature type="transmembrane region" description="Helical" evidence="5">
    <location>
        <begin position="46"/>
        <end position="62"/>
    </location>
</feature>
<accession>A0A0H3FZ13</accession>
<dbReference type="GO" id="GO:0016020">
    <property type="term" value="C:membrane"/>
    <property type="evidence" value="ECO:0007669"/>
    <property type="project" value="UniProtKB-SubCell"/>
</dbReference>
<dbReference type="PROSITE" id="PS50801">
    <property type="entry name" value="STAS"/>
    <property type="match status" value="1"/>
</dbReference>
<feature type="transmembrane region" description="Helical" evidence="5">
    <location>
        <begin position="220"/>
        <end position="246"/>
    </location>
</feature>
<name>A0A0H3FZ13_ZYMMA</name>
<organism evidence="7 8">
    <name type="scientific">Zymomonas mobilis subsp. mobilis (strain ATCC 10988 / DSM 424 / LMG 404 / NCIMB 8938 / NRRL B-806 / ZM1)</name>
    <dbReference type="NCBI Taxonomy" id="555217"/>
    <lineage>
        <taxon>Bacteria</taxon>
        <taxon>Pseudomonadati</taxon>
        <taxon>Pseudomonadota</taxon>
        <taxon>Alphaproteobacteria</taxon>
        <taxon>Sphingomonadales</taxon>
        <taxon>Zymomonadaceae</taxon>
        <taxon>Zymomonas</taxon>
    </lineage>
</organism>